<evidence type="ECO:0000313" key="1">
    <source>
        <dbReference type="EMBL" id="PPR03459.1"/>
    </source>
</evidence>
<reference evidence="1 2" key="1">
    <citation type="journal article" date="2018" name="Evol. Lett.">
        <title>Horizontal gene cluster transfer increased hallucinogenic mushroom diversity.</title>
        <authorList>
            <person name="Reynolds H.T."/>
            <person name="Vijayakumar V."/>
            <person name="Gluck-Thaler E."/>
            <person name="Korotkin H.B."/>
            <person name="Matheny P.B."/>
            <person name="Slot J.C."/>
        </authorList>
    </citation>
    <scope>NUCLEOTIDE SEQUENCE [LARGE SCALE GENOMIC DNA]</scope>
    <source>
        <strain evidence="1 2">SRW20</strain>
    </source>
</reference>
<dbReference type="OrthoDB" id="3066903at2759"/>
<dbReference type="Proteomes" id="UP000284706">
    <property type="component" value="Unassembled WGS sequence"/>
</dbReference>
<comment type="caution">
    <text evidence="1">The sequence shown here is derived from an EMBL/GenBank/DDBJ whole genome shotgun (WGS) entry which is preliminary data.</text>
</comment>
<dbReference type="AlphaFoldDB" id="A0A409YK58"/>
<evidence type="ECO:0000313" key="2">
    <source>
        <dbReference type="Proteomes" id="UP000284706"/>
    </source>
</evidence>
<name>A0A409YK58_9AGAR</name>
<keyword evidence="2" id="KW-1185">Reference proteome</keyword>
<evidence type="ECO:0008006" key="3">
    <source>
        <dbReference type="Google" id="ProtNLM"/>
    </source>
</evidence>
<accession>A0A409YK58</accession>
<sequence length="215" mass="24559">EPASDIESTTPTQACPVAPISLVTARAKPSPISMLSNDILWLMFMQNTEDYSTPATDQPYSPRGVSNLVTAVWTSQVCKRWRTVILRASSLWGRLVDLSTLRSDSWRREVLLRSKQSRLWVTGSIQIDATQPFFVWLLHHHWARIQVFDVQDRLRTFDTRVLGWWAVFNRPAPVLEVFKLDVYRNPNYAWARSSFLVCVPSRSQASGGVITFSGF</sequence>
<gene>
    <name evidence="1" type="ORF">CVT26_007875</name>
</gene>
<feature type="non-terminal residue" evidence="1">
    <location>
        <position position="1"/>
    </location>
</feature>
<dbReference type="InParanoid" id="A0A409YK58"/>
<dbReference type="EMBL" id="NHYE01000736">
    <property type="protein sequence ID" value="PPR03459.1"/>
    <property type="molecule type" value="Genomic_DNA"/>
</dbReference>
<protein>
    <recommendedName>
        <fullName evidence="3">F-box domain-containing protein</fullName>
    </recommendedName>
</protein>
<proteinExistence type="predicted"/>
<organism evidence="1 2">
    <name type="scientific">Gymnopilus dilepis</name>
    <dbReference type="NCBI Taxonomy" id="231916"/>
    <lineage>
        <taxon>Eukaryota</taxon>
        <taxon>Fungi</taxon>
        <taxon>Dikarya</taxon>
        <taxon>Basidiomycota</taxon>
        <taxon>Agaricomycotina</taxon>
        <taxon>Agaricomycetes</taxon>
        <taxon>Agaricomycetidae</taxon>
        <taxon>Agaricales</taxon>
        <taxon>Agaricineae</taxon>
        <taxon>Hymenogastraceae</taxon>
        <taxon>Gymnopilus</taxon>
    </lineage>
</organism>